<dbReference type="STRING" id="988821.SAMN05421867_106174"/>
<dbReference type="EMBL" id="FOKA01000006">
    <property type="protein sequence ID" value="SFB08177.1"/>
    <property type="molecule type" value="Genomic_DNA"/>
</dbReference>
<gene>
    <name evidence="2" type="ORF">SAMN05421867_106174</name>
</gene>
<evidence type="ECO:0000256" key="1">
    <source>
        <dbReference type="SAM" id="Phobius"/>
    </source>
</evidence>
<protein>
    <submittedName>
        <fullName evidence="2">Uncharacterized protein</fullName>
    </submittedName>
</protein>
<dbReference type="AlphaFoldDB" id="A0A1I0Y5S2"/>
<reference evidence="2 3" key="1">
    <citation type="submission" date="2016-10" db="EMBL/GenBank/DDBJ databases">
        <authorList>
            <person name="de Groot N.N."/>
        </authorList>
    </citation>
    <scope>NUCLEOTIDE SEQUENCE [LARGE SCALE GENOMIC DNA]</scope>
    <source>
        <strain evidence="2 3">CGMCC 4.6945</strain>
    </source>
</reference>
<keyword evidence="1" id="KW-0812">Transmembrane</keyword>
<name>A0A1I0Y5S2_9CELL</name>
<keyword evidence="1" id="KW-1133">Transmembrane helix</keyword>
<organism evidence="2 3">
    <name type="scientific">Cellulomonas marina</name>
    <dbReference type="NCBI Taxonomy" id="988821"/>
    <lineage>
        <taxon>Bacteria</taxon>
        <taxon>Bacillati</taxon>
        <taxon>Actinomycetota</taxon>
        <taxon>Actinomycetes</taxon>
        <taxon>Micrococcales</taxon>
        <taxon>Cellulomonadaceae</taxon>
        <taxon>Cellulomonas</taxon>
    </lineage>
</organism>
<keyword evidence="3" id="KW-1185">Reference proteome</keyword>
<dbReference type="Proteomes" id="UP000199012">
    <property type="component" value="Unassembled WGS sequence"/>
</dbReference>
<keyword evidence="1" id="KW-0472">Membrane</keyword>
<evidence type="ECO:0000313" key="3">
    <source>
        <dbReference type="Proteomes" id="UP000199012"/>
    </source>
</evidence>
<feature type="transmembrane region" description="Helical" evidence="1">
    <location>
        <begin position="60"/>
        <end position="79"/>
    </location>
</feature>
<sequence length="250" mass="25593">MRVVDVDRRVRALAPTGVVDPDGLERARARVRAEQDTHAGAVPTLAAARARRAGRPARRWALAAGGAAAAVVAAVLLTAPPDEPAFATWTAIPAAPDPATAARATASCASSVPADVQPAPVLVEQRGAVVLSVLADGAWASACVWSDHETSEGSIAAYTRTMPAAPTADGVAVVSWVGTWSPEDGPWTAVYGLAGSDVAQVVVDREAGGPVRATVQDGWFAAWWPTDSPAATVTPFDERGVPGAPVEVAR</sequence>
<proteinExistence type="predicted"/>
<evidence type="ECO:0000313" key="2">
    <source>
        <dbReference type="EMBL" id="SFB08177.1"/>
    </source>
</evidence>
<accession>A0A1I0Y5S2</accession>